<gene>
    <name evidence="1" type="ORF">BDN72DRAFT_341107</name>
</gene>
<evidence type="ECO:0000313" key="2">
    <source>
        <dbReference type="Proteomes" id="UP000308600"/>
    </source>
</evidence>
<dbReference type="Proteomes" id="UP000308600">
    <property type="component" value="Unassembled WGS sequence"/>
</dbReference>
<protein>
    <submittedName>
        <fullName evidence="1">Uncharacterized protein</fullName>
    </submittedName>
</protein>
<proteinExistence type="predicted"/>
<organism evidence="1 2">
    <name type="scientific">Pluteus cervinus</name>
    <dbReference type="NCBI Taxonomy" id="181527"/>
    <lineage>
        <taxon>Eukaryota</taxon>
        <taxon>Fungi</taxon>
        <taxon>Dikarya</taxon>
        <taxon>Basidiomycota</taxon>
        <taxon>Agaricomycotina</taxon>
        <taxon>Agaricomycetes</taxon>
        <taxon>Agaricomycetidae</taxon>
        <taxon>Agaricales</taxon>
        <taxon>Pluteineae</taxon>
        <taxon>Pluteaceae</taxon>
        <taxon>Pluteus</taxon>
    </lineage>
</organism>
<reference evidence="1 2" key="1">
    <citation type="journal article" date="2019" name="Nat. Ecol. Evol.">
        <title>Megaphylogeny resolves global patterns of mushroom evolution.</title>
        <authorList>
            <person name="Varga T."/>
            <person name="Krizsan K."/>
            <person name="Foldi C."/>
            <person name="Dima B."/>
            <person name="Sanchez-Garcia M."/>
            <person name="Sanchez-Ramirez S."/>
            <person name="Szollosi G.J."/>
            <person name="Szarkandi J.G."/>
            <person name="Papp V."/>
            <person name="Albert L."/>
            <person name="Andreopoulos W."/>
            <person name="Angelini C."/>
            <person name="Antonin V."/>
            <person name="Barry K.W."/>
            <person name="Bougher N.L."/>
            <person name="Buchanan P."/>
            <person name="Buyck B."/>
            <person name="Bense V."/>
            <person name="Catcheside P."/>
            <person name="Chovatia M."/>
            <person name="Cooper J."/>
            <person name="Damon W."/>
            <person name="Desjardin D."/>
            <person name="Finy P."/>
            <person name="Geml J."/>
            <person name="Haridas S."/>
            <person name="Hughes K."/>
            <person name="Justo A."/>
            <person name="Karasinski D."/>
            <person name="Kautmanova I."/>
            <person name="Kiss B."/>
            <person name="Kocsube S."/>
            <person name="Kotiranta H."/>
            <person name="LaButti K.M."/>
            <person name="Lechner B.E."/>
            <person name="Liimatainen K."/>
            <person name="Lipzen A."/>
            <person name="Lukacs Z."/>
            <person name="Mihaltcheva S."/>
            <person name="Morgado L.N."/>
            <person name="Niskanen T."/>
            <person name="Noordeloos M.E."/>
            <person name="Ohm R.A."/>
            <person name="Ortiz-Santana B."/>
            <person name="Ovrebo C."/>
            <person name="Racz N."/>
            <person name="Riley R."/>
            <person name="Savchenko A."/>
            <person name="Shiryaev A."/>
            <person name="Soop K."/>
            <person name="Spirin V."/>
            <person name="Szebenyi C."/>
            <person name="Tomsovsky M."/>
            <person name="Tulloss R.E."/>
            <person name="Uehling J."/>
            <person name="Grigoriev I.V."/>
            <person name="Vagvolgyi C."/>
            <person name="Papp T."/>
            <person name="Martin F.M."/>
            <person name="Miettinen O."/>
            <person name="Hibbett D.S."/>
            <person name="Nagy L.G."/>
        </authorList>
    </citation>
    <scope>NUCLEOTIDE SEQUENCE [LARGE SCALE GENOMIC DNA]</scope>
    <source>
        <strain evidence="1 2">NL-1719</strain>
    </source>
</reference>
<sequence>MQTGLLLQLKHILLSLFVLLKRMLIGAGKAALWLLPRLLNGNSGDKLSTLPVEVLSEIIQQLEWLEVLRVRRTCKRLCAVSRSLPVWRGLLDRYRESRDMPIHLDEPVGYYSAEELEQLLLTRISASIGWESDHPTPARQRIIPDESIRCIHIVEGGRWLLAASLSGCVKQRTIISRKNPWKSSLRVHQIRRPLCCLSVWP</sequence>
<keyword evidence="2" id="KW-1185">Reference proteome</keyword>
<dbReference type="EMBL" id="ML208545">
    <property type="protein sequence ID" value="TFK63009.1"/>
    <property type="molecule type" value="Genomic_DNA"/>
</dbReference>
<evidence type="ECO:0000313" key="1">
    <source>
        <dbReference type="EMBL" id="TFK63009.1"/>
    </source>
</evidence>
<accession>A0ACD3ABL9</accession>
<name>A0ACD3ABL9_9AGAR</name>